<dbReference type="InterPro" id="IPR021109">
    <property type="entry name" value="Peptidase_aspartic_dom_sf"/>
</dbReference>
<organism evidence="1 2">
    <name type="scientific">Tanacetum coccineum</name>
    <dbReference type="NCBI Taxonomy" id="301880"/>
    <lineage>
        <taxon>Eukaryota</taxon>
        <taxon>Viridiplantae</taxon>
        <taxon>Streptophyta</taxon>
        <taxon>Embryophyta</taxon>
        <taxon>Tracheophyta</taxon>
        <taxon>Spermatophyta</taxon>
        <taxon>Magnoliopsida</taxon>
        <taxon>eudicotyledons</taxon>
        <taxon>Gunneridae</taxon>
        <taxon>Pentapetalae</taxon>
        <taxon>asterids</taxon>
        <taxon>campanulids</taxon>
        <taxon>Asterales</taxon>
        <taxon>Asteraceae</taxon>
        <taxon>Asteroideae</taxon>
        <taxon>Anthemideae</taxon>
        <taxon>Anthemidinae</taxon>
        <taxon>Tanacetum</taxon>
    </lineage>
</organism>
<comment type="caution">
    <text evidence="1">The sequence shown here is derived from an EMBL/GenBank/DDBJ whole genome shotgun (WGS) entry which is preliminary data.</text>
</comment>
<reference evidence="1" key="2">
    <citation type="submission" date="2022-01" db="EMBL/GenBank/DDBJ databases">
        <authorList>
            <person name="Yamashiro T."/>
            <person name="Shiraishi A."/>
            <person name="Satake H."/>
            <person name="Nakayama K."/>
        </authorList>
    </citation>
    <scope>NUCLEOTIDE SEQUENCE</scope>
</reference>
<evidence type="ECO:0000313" key="1">
    <source>
        <dbReference type="EMBL" id="GJS53891.1"/>
    </source>
</evidence>
<gene>
    <name evidence="1" type="ORF">Tco_0627253</name>
</gene>
<evidence type="ECO:0000313" key="2">
    <source>
        <dbReference type="Proteomes" id="UP001151760"/>
    </source>
</evidence>
<dbReference type="CDD" id="cd00303">
    <property type="entry name" value="retropepsin_like"/>
    <property type="match status" value="1"/>
</dbReference>
<proteinExistence type="predicted"/>
<dbReference type="EMBL" id="BQNB010008757">
    <property type="protein sequence ID" value="GJS53891.1"/>
    <property type="molecule type" value="Genomic_DNA"/>
</dbReference>
<dbReference type="Pfam" id="PF08284">
    <property type="entry name" value="RVP_2"/>
    <property type="match status" value="1"/>
</dbReference>
<sequence>MAKDGDDTGQDMEADATDAVESGEVHVLIDNGSTYNFVQPGILERMHLPVQTTKAFKVYIGSKESSLCKNMCSQVTLSMQGLVTEVDLYVLLIKGLDVVLGILWLQKLGKVTHDYAKQSMEFTLVNTKYSLQGDESLRMKKISLQQMHALLETEDVYGVYECHGLSLEAKGVATTPEVADPVHPELEKLLTRFDSLF</sequence>
<keyword evidence="2" id="KW-1185">Reference proteome</keyword>
<reference evidence="1" key="1">
    <citation type="journal article" date="2022" name="Int. J. Mol. Sci.">
        <title>Draft Genome of Tanacetum Coccineum: Genomic Comparison of Closely Related Tanacetum-Family Plants.</title>
        <authorList>
            <person name="Yamashiro T."/>
            <person name="Shiraishi A."/>
            <person name="Nakayama K."/>
            <person name="Satake H."/>
        </authorList>
    </citation>
    <scope>NUCLEOTIDE SEQUENCE</scope>
</reference>
<dbReference type="Proteomes" id="UP001151760">
    <property type="component" value="Unassembled WGS sequence"/>
</dbReference>
<accession>A0ABQ4WLW8</accession>
<dbReference type="Gene3D" id="2.40.70.10">
    <property type="entry name" value="Acid Proteases"/>
    <property type="match status" value="1"/>
</dbReference>
<name>A0ABQ4WLW8_9ASTR</name>
<protein>
    <submittedName>
        <fullName evidence="1">Retrotransposon-related protein</fullName>
    </submittedName>
</protein>